<keyword evidence="2" id="KW-1185">Reference proteome</keyword>
<reference evidence="1 2" key="1">
    <citation type="submission" date="2021-08" db="EMBL/GenBank/DDBJ databases">
        <title>Draft Genome Sequence of Phanerochaete sordida strain YK-624.</title>
        <authorList>
            <person name="Mori T."/>
            <person name="Dohra H."/>
            <person name="Suzuki T."/>
            <person name="Kawagishi H."/>
            <person name="Hirai H."/>
        </authorList>
    </citation>
    <scope>NUCLEOTIDE SEQUENCE [LARGE SCALE GENOMIC DNA]</scope>
    <source>
        <strain evidence="1 2">YK-624</strain>
    </source>
</reference>
<gene>
    <name evidence="1" type="ORF">PsYK624_067640</name>
</gene>
<name>A0A9P3G9V9_9APHY</name>
<evidence type="ECO:0000313" key="2">
    <source>
        <dbReference type="Proteomes" id="UP000703269"/>
    </source>
</evidence>
<dbReference type="EMBL" id="BPQB01000017">
    <property type="protein sequence ID" value="GJE90620.1"/>
    <property type="molecule type" value="Genomic_DNA"/>
</dbReference>
<dbReference type="AlphaFoldDB" id="A0A9P3G9V9"/>
<organism evidence="1 2">
    <name type="scientific">Phanerochaete sordida</name>
    <dbReference type="NCBI Taxonomy" id="48140"/>
    <lineage>
        <taxon>Eukaryota</taxon>
        <taxon>Fungi</taxon>
        <taxon>Dikarya</taxon>
        <taxon>Basidiomycota</taxon>
        <taxon>Agaricomycotina</taxon>
        <taxon>Agaricomycetes</taxon>
        <taxon>Polyporales</taxon>
        <taxon>Phanerochaetaceae</taxon>
        <taxon>Phanerochaete</taxon>
    </lineage>
</organism>
<evidence type="ECO:0000313" key="1">
    <source>
        <dbReference type="EMBL" id="GJE90620.1"/>
    </source>
</evidence>
<dbReference type="Proteomes" id="UP000703269">
    <property type="component" value="Unassembled WGS sequence"/>
</dbReference>
<proteinExistence type="predicted"/>
<accession>A0A9P3G9V9</accession>
<comment type="caution">
    <text evidence="1">The sequence shown here is derived from an EMBL/GenBank/DDBJ whole genome shotgun (WGS) entry which is preliminary data.</text>
</comment>
<protein>
    <submittedName>
        <fullName evidence="1">Uncharacterized protein</fullName>
    </submittedName>
</protein>
<sequence length="79" mass="8891">MVNDNTFLIRLRRKCPVRAPALGVYSHPPSPRTATSPIRFTEHVDIPSCALQRRVLDLTLSQNTAIHANFCTLFPCKDT</sequence>